<dbReference type="Proteomes" id="UP001595583">
    <property type="component" value="Unassembled WGS sequence"/>
</dbReference>
<gene>
    <name evidence="8" type="ORF">ACFOHJ_01845</name>
</gene>
<dbReference type="RefSeq" id="WP_378217878.1">
    <property type="nucleotide sequence ID" value="NZ_JBHRTK010000001.1"/>
</dbReference>
<evidence type="ECO:0000256" key="6">
    <source>
        <dbReference type="ARBA" id="ARBA00025321"/>
    </source>
</evidence>
<name>A0ABV7KBZ9_9HYPH</name>
<organism evidence="8 9">
    <name type="scientific">Aquamicrobium soli</name>
    <dbReference type="NCBI Taxonomy" id="1811518"/>
    <lineage>
        <taxon>Bacteria</taxon>
        <taxon>Pseudomonadati</taxon>
        <taxon>Pseudomonadota</taxon>
        <taxon>Alphaproteobacteria</taxon>
        <taxon>Hyphomicrobiales</taxon>
        <taxon>Phyllobacteriaceae</taxon>
        <taxon>Aquamicrobium</taxon>
    </lineage>
</organism>
<comment type="function">
    <text evidence="6">Has immunoglobulin-binding and hemagglutination properties, and can bind to mannose. Essential for virulence. May be involved in LPS biosynthesis or polysaccharide transport.</text>
</comment>
<evidence type="ECO:0000256" key="2">
    <source>
        <dbReference type="ARBA" id="ARBA00010270"/>
    </source>
</evidence>
<keyword evidence="4" id="KW-1003">Cell membrane</keyword>
<protein>
    <recommendedName>
        <fullName evidence="3">Lectin-like protein BA14k</fullName>
    </recommendedName>
</protein>
<comment type="subcellular location">
    <subcellularLocation>
        <location evidence="1">Membrane</location>
        <topology evidence="1">Single-pass membrane protein</topology>
    </subcellularLocation>
</comment>
<comment type="caution">
    <text evidence="8">The sequence shown here is derived from an EMBL/GenBank/DDBJ whole genome shotgun (WGS) entry which is preliminary data.</text>
</comment>
<evidence type="ECO:0000256" key="1">
    <source>
        <dbReference type="ARBA" id="ARBA00004167"/>
    </source>
</evidence>
<sequence>MKQLVAMLAGFCLTLAIFAGGALTAVFFVNAKPVPVHRADMNAGALWTSKAVRVQAAPTDLERLPARLGPQPVETKAPSNAASIDPGATASVSTENAPKASMNTAHSEWCLQRYRSYDPTDDSYNAYSGVRRKCISPYSRGGDPEVVDASATSIPTSVSDEVMGALSSQHIQSCFERYRSYRPEDNTYQPYDGGPRRQCE</sequence>
<keyword evidence="9" id="KW-1185">Reference proteome</keyword>
<evidence type="ECO:0000256" key="3">
    <source>
        <dbReference type="ARBA" id="ARBA00020552"/>
    </source>
</evidence>
<keyword evidence="5" id="KW-0430">Lectin</keyword>
<keyword evidence="4" id="KW-0472">Membrane</keyword>
<evidence type="ECO:0000313" key="9">
    <source>
        <dbReference type="Proteomes" id="UP001595583"/>
    </source>
</evidence>
<proteinExistence type="inferred from homology"/>
<accession>A0ABV7KBZ9</accession>
<dbReference type="Pfam" id="PF07886">
    <property type="entry name" value="BA14K"/>
    <property type="match status" value="2"/>
</dbReference>
<dbReference type="EMBL" id="JBHRTK010000001">
    <property type="protein sequence ID" value="MFC3204942.1"/>
    <property type="molecule type" value="Genomic_DNA"/>
</dbReference>
<evidence type="ECO:0000313" key="8">
    <source>
        <dbReference type="EMBL" id="MFC3204942.1"/>
    </source>
</evidence>
<evidence type="ECO:0000256" key="4">
    <source>
        <dbReference type="ARBA" id="ARBA00022475"/>
    </source>
</evidence>
<feature type="compositionally biased region" description="Polar residues" evidence="7">
    <location>
        <begin position="90"/>
        <end position="99"/>
    </location>
</feature>
<reference evidence="9" key="1">
    <citation type="journal article" date="2019" name="Int. J. Syst. Evol. Microbiol.">
        <title>The Global Catalogue of Microorganisms (GCM) 10K type strain sequencing project: providing services to taxonomists for standard genome sequencing and annotation.</title>
        <authorList>
            <consortium name="The Broad Institute Genomics Platform"/>
            <consortium name="The Broad Institute Genome Sequencing Center for Infectious Disease"/>
            <person name="Wu L."/>
            <person name="Ma J."/>
        </authorList>
    </citation>
    <scope>NUCLEOTIDE SEQUENCE [LARGE SCALE GENOMIC DNA]</scope>
    <source>
        <strain evidence="9">KCTC 52165</strain>
    </source>
</reference>
<dbReference type="InterPro" id="IPR012413">
    <property type="entry name" value="BA14K"/>
</dbReference>
<comment type="similarity">
    <text evidence="2">Belongs to the BA14k family.</text>
</comment>
<evidence type="ECO:0000256" key="5">
    <source>
        <dbReference type="ARBA" id="ARBA00022734"/>
    </source>
</evidence>
<feature type="region of interest" description="Disordered" evidence="7">
    <location>
        <begin position="63"/>
        <end position="99"/>
    </location>
</feature>
<evidence type="ECO:0000256" key="7">
    <source>
        <dbReference type="SAM" id="MobiDB-lite"/>
    </source>
</evidence>